<gene>
    <name evidence="1" type="ORF">NDU88_004684</name>
</gene>
<dbReference type="AlphaFoldDB" id="A0AAV7NT64"/>
<name>A0AAV7NT64_PLEWA</name>
<comment type="caution">
    <text evidence="1">The sequence shown here is derived from an EMBL/GenBank/DDBJ whole genome shotgun (WGS) entry which is preliminary data.</text>
</comment>
<dbReference type="Proteomes" id="UP001066276">
    <property type="component" value="Chromosome 8"/>
</dbReference>
<proteinExistence type="predicted"/>
<reference evidence="1" key="1">
    <citation type="journal article" date="2022" name="bioRxiv">
        <title>Sequencing and chromosome-scale assembly of the giantPleurodeles waltlgenome.</title>
        <authorList>
            <person name="Brown T."/>
            <person name="Elewa A."/>
            <person name="Iarovenko S."/>
            <person name="Subramanian E."/>
            <person name="Araus A.J."/>
            <person name="Petzold A."/>
            <person name="Susuki M."/>
            <person name="Suzuki K.-i.T."/>
            <person name="Hayashi T."/>
            <person name="Toyoda A."/>
            <person name="Oliveira C."/>
            <person name="Osipova E."/>
            <person name="Leigh N.D."/>
            <person name="Simon A."/>
            <person name="Yun M.H."/>
        </authorList>
    </citation>
    <scope>NUCLEOTIDE SEQUENCE</scope>
    <source>
        <strain evidence="1">20211129_DDA</strain>
        <tissue evidence="1">Liver</tissue>
    </source>
</reference>
<evidence type="ECO:0000313" key="1">
    <source>
        <dbReference type="EMBL" id="KAJ1116473.1"/>
    </source>
</evidence>
<sequence>MPDEAWYLLQRWLSDVRVLEKQIGHPQLTPAGAIYWYLPRELRGRREVAELRHAFMACCREALSPPALLDLPCWDGGCL</sequence>
<accession>A0AAV7NT64</accession>
<protein>
    <submittedName>
        <fullName evidence="1">Uncharacterized protein</fullName>
    </submittedName>
</protein>
<organism evidence="1 2">
    <name type="scientific">Pleurodeles waltl</name>
    <name type="common">Iberian ribbed newt</name>
    <dbReference type="NCBI Taxonomy" id="8319"/>
    <lineage>
        <taxon>Eukaryota</taxon>
        <taxon>Metazoa</taxon>
        <taxon>Chordata</taxon>
        <taxon>Craniata</taxon>
        <taxon>Vertebrata</taxon>
        <taxon>Euteleostomi</taxon>
        <taxon>Amphibia</taxon>
        <taxon>Batrachia</taxon>
        <taxon>Caudata</taxon>
        <taxon>Salamandroidea</taxon>
        <taxon>Salamandridae</taxon>
        <taxon>Pleurodelinae</taxon>
        <taxon>Pleurodeles</taxon>
    </lineage>
</organism>
<keyword evidence="2" id="KW-1185">Reference proteome</keyword>
<dbReference type="EMBL" id="JANPWB010000012">
    <property type="protein sequence ID" value="KAJ1116473.1"/>
    <property type="molecule type" value="Genomic_DNA"/>
</dbReference>
<evidence type="ECO:0000313" key="2">
    <source>
        <dbReference type="Proteomes" id="UP001066276"/>
    </source>
</evidence>